<accession>A0A142JHT7</accession>
<evidence type="ECO:0000313" key="2">
    <source>
        <dbReference type="Proteomes" id="UP000075238"/>
    </source>
</evidence>
<dbReference type="RefSeq" id="WP_062798302.1">
    <property type="nucleotide sequence ID" value="NZ_CP014844.1"/>
</dbReference>
<name>A0A142JHT7_9BURK</name>
<keyword evidence="2" id="KW-1185">Reference proteome</keyword>
<reference evidence="1 2" key="1">
    <citation type="submission" date="2016-03" db="EMBL/GenBank/DDBJ databases">
        <title>Complete genome sequence of a novel chlorpyrifos degrading bacterium, Cupriavidus nantongensis sp. X1.</title>
        <authorList>
            <person name="Fang L."/>
        </authorList>
    </citation>
    <scope>NUCLEOTIDE SEQUENCE [LARGE SCALE GENOMIC DNA]</scope>
    <source>
        <strain evidence="1 2">X1</strain>
    </source>
</reference>
<sequence length="69" mass="7836">MPSAKKPPDDRRAWHCYTCLQSSEAKEGSPCPLCGGQVIYEDPWKTMMRKKIAEVRALLGQYIDLPPKD</sequence>
<dbReference type="Proteomes" id="UP000075238">
    <property type="component" value="Chromosome 1"/>
</dbReference>
<proteinExistence type="predicted"/>
<organism evidence="1 2">
    <name type="scientific">Cupriavidus nantongensis</name>
    <dbReference type="NCBI Taxonomy" id="1796606"/>
    <lineage>
        <taxon>Bacteria</taxon>
        <taxon>Pseudomonadati</taxon>
        <taxon>Pseudomonadota</taxon>
        <taxon>Betaproteobacteria</taxon>
        <taxon>Burkholderiales</taxon>
        <taxon>Burkholderiaceae</taxon>
        <taxon>Cupriavidus</taxon>
    </lineage>
</organism>
<dbReference type="EMBL" id="CP014844">
    <property type="protein sequence ID" value="AMR77649.1"/>
    <property type="molecule type" value="Genomic_DNA"/>
</dbReference>
<evidence type="ECO:0000313" key="1">
    <source>
        <dbReference type="EMBL" id="AMR77649.1"/>
    </source>
</evidence>
<dbReference type="AlphaFoldDB" id="A0A142JHT7"/>
<gene>
    <name evidence="1" type="ORF">A2G96_07825</name>
</gene>
<dbReference type="KEGG" id="cnan:A2G96_07825"/>
<protein>
    <submittedName>
        <fullName evidence="1">Uncharacterized protein</fullName>
    </submittedName>
</protein>